<feature type="transmembrane region" description="Helical" evidence="1">
    <location>
        <begin position="12"/>
        <end position="33"/>
    </location>
</feature>
<comment type="caution">
    <text evidence="3">The sequence shown here is derived from an EMBL/GenBank/DDBJ whole genome shotgun (WGS) entry which is preliminary data.</text>
</comment>
<keyword evidence="1" id="KW-0472">Membrane</keyword>
<dbReference type="Gene3D" id="2.20.25.240">
    <property type="match status" value="1"/>
</dbReference>
<dbReference type="EMBL" id="JAHWGI010001217">
    <property type="protein sequence ID" value="KAK3925120.1"/>
    <property type="molecule type" value="Genomic_DNA"/>
</dbReference>
<evidence type="ECO:0000313" key="4">
    <source>
        <dbReference type="Proteomes" id="UP001219518"/>
    </source>
</evidence>
<dbReference type="Proteomes" id="UP001219518">
    <property type="component" value="Unassembled WGS sequence"/>
</dbReference>
<evidence type="ECO:0000259" key="2">
    <source>
        <dbReference type="Pfam" id="PF10551"/>
    </source>
</evidence>
<evidence type="ECO:0000313" key="3">
    <source>
        <dbReference type="EMBL" id="KAK3925120.1"/>
    </source>
</evidence>
<keyword evidence="4" id="KW-1185">Reference proteome</keyword>
<protein>
    <submittedName>
        <fullName evidence="3">UvrABC system protein C</fullName>
    </submittedName>
</protein>
<reference evidence="3" key="2">
    <citation type="journal article" date="2023" name="BMC Genomics">
        <title>Pest status, molecular evolution, and epigenetic factors derived from the genome assembly of Frankliniella fusca, a thysanopteran phytovirus vector.</title>
        <authorList>
            <person name="Catto M.A."/>
            <person name="Labadie P.E."/>
            <person name="Jacobson A.L."/>
            <person name="Kennedy G.G."/>
            <person name="Srinivasan R."/>
            <person name="Hunt B.G."/>
        </authorList>
    </citation>
    <scope>NUCLEOTIDE SEQUENCE</scope>
    <source>
        <strain evidence="3">PL_HMW_Pooled</strain>
    </source>
</reference>
<evidence type="ECO:0000256" key="1">
    <source>
        <dbReference type="SAM" id="Phobius"/>
    </source>
</evidence>
<keyword evidence="1" id="KW-0812">Transmembrane</keyword>
<dbReference type="Pfam" id="PF10551">
    <property type="entry name" value="MULE"/>
    <property type="match status" value="1"/>
</dbReference>
<feature type="domain" description="MULE transposase" evidence="2">
    <location>
        <begin position="187"/>
        <end position="283"/>
    </location>
</feature>
<keyword evidence="1" id="KW-1133">Transmembrane helix</keyword>
<accession>A0AAE1HPH6</accession>
<reference evidence="3" key="1">
    <citation type="submission" date="2021-07" db="EMBL/GenBank/DDBJ databases">
        <authorList>
            <person name="Catto M.A."/>
            <person name="Jacobson A."/>
            <person name="Kennedy G."/>
            <person name="Labadie P."/>
            <person name="Hunt B.G."/>
            <person name="Srinivasan R."/>
        </authorList>
    </citation>
    <scope>NUCLEOTIDE SEQUENCE</scope>
    <source>
        <strain evidence="3">PL_HMW_Pooled</strain>
        <tissue evidence="3">Head</tissue>
    </source>
</reference>
<dbReference type="PANTHER" id="PTHR47160">
    <property type="entry name" value="PUTATIVE-RELATED"/>
    <property type="match status" value="1"/>
</dbReference>
<dbReference type="InterPro" id="IPR018289">
    <property type="entry name" value="MULE_transposase_dom"/>
</dbReference>
<sequence length="362" mass="41576">MERVEGFTGGRFYYLYLGFIYILSHIRGAVTYVKCQVARCPGTGSFTDEAVATGRDHNHGPDVEAVEMIRFKNDLRRLARESADDYRRIYDDTSLRYPNAARAYAFPAAAQMMQRIRRAYRPPQPTSLMNLQDTLRHPSWRKWGLDLGSQDFFRETLVAVDGTECAVFVSHTFSDLVRREGWHAHADGTFKAVPLHPAVEQLFTLHVIDDDAHGQQKQLYPVAYALMTRRTTDAYEAVLRCVCRHVDGMQTPADLMADFEPALRGAFRRVWPDVDVKGCWFHFGQAVLHRALDVCHLKNLFQENALAGRVQKMLMAVPLLPMNLIVSGIDCIERYAARHDLADHFVAMIQYMRTYWINEVRE</sequence>
<dbReference type="PANTHER" id="PTHR47160:SF10">
    <property type="entry name" value="MULE TRANSPOSASE DOMAIN-CONTAINING PROTEIN"/>
    <property type="match status" value="1"/>
</dbReference>
<organism evidence="3 4">
    <name type="scientific">Frankliniella fusca</name>
    <dbReference type="NCBI Taxonomy" id="407009"/>
    <lineage>
        <taxon>Eukaryota</taxon>
        <taxon>Metazoa</taxon>
        <taxon>Ecdysozoa</taxon>
        <taxon>Arthropoda</taxon>
        <taxon>Hexapoda</taxon>
        <taxon>Insecta</taxon>
        <taxon>Pterygota</taxon>
        <taxon>Neoptera</taxon>
        <taxon>Paraneoptera</taxon>
        <taxon>Thysanoptera</taxon>
        <taxon>Terebrantia</taxon>
        <taxon>Thripoidea</taxon>
        <taxon>Thripidae</taxon>
        <taxon>Frankliniella</taxon>
    </lineage>
</organism>
<name>A0AAE1HPH6_9NEOP</name>
<gene>
    <name evidence="3" type="ORF">KUF71_013389</name>
</gene>
<proteinExistence type="predicted"/>
<dbReference type="AlphaFoldDB" id="A0AAE1HPH6"/>